<feature type="region of interest" description="Disordered" evidence="1">
    <location>
        <begin position="90"/>
        <end position="121"/>
    </location>
</feature>
<proteinExistence type="predicted"/>
<reference evidence="3" key="1">
    <citation type="journal article" date="2023" name="G3 (Bethesda)">
        <title>A reference genome for the long-term kleptoplast-retaining sea slug Elysia crispata morphotype clarki.</title>
        <authorList>
            <person name="Eastman K.E."/>
            <person name="Pendleton A.L."/>
            <person name="Shaikh M.A."/>
            <person name="Suttiyut T."/>
            <person name="Ogas R."/>
            <person name="Tomko P."/>
            <person name="Gavelis G."/>
            <person name="Widhalm J.R."/>
            <person name="Wisecaver J.H."/>
        </authorList>
    </citation>
    <scope>NUCLEOTIDE SEQUENCE</scope>
    <source>
        <strain evidence="3">ECLA1</strain>
    </source>
</reference>
<evidence type="ECO:0000256" key="2">
    <source>
        <dbReference type="SAM" id="Phobius"/>
    </source>
</evidence>
<keyword evidence="2" id="KW-0472">Membrane</keyword>
<evidence type="ECO:0000313" key="4">
    <source>
        <dbReference type="Proteomes" id="UP001283361"/>
    </source>
</evidence>
<accession>A0AAE0ZSI0</accession>
<protein>
    <submittedName>
        <fullName evidence="3">Uncharacterized protein</fullName>
    </submittedName>
</protein>
<feature type="region of interest" description="Disordered" evidence="1">
    <location>
        <begin position="301"/>
        <end position="326"/>
    </location>
</feature>
<keyword evidence="2" id="KW-1133">Transmembrane helix</keyword>
<dbReference type="AlphaFoldDB" id="A0AAE0ZSI0"/>
<evidence type="ECO:0000313" key="3">
    <source>
        <dbReference type="EMBL" id="KAK3774161.1"/>
    </source>
</evidence>
<name>A0AAE0ZSI0_9GAST</name>
<dbReference type="Proteomes" id="UP001283361">
    <property type="component" value="Unassembled WGS sequence"/>
</dbReference>
<keyword evidence="4" id="KW-1185">Reference proteome</keyword>
<organism evidence="3 4">
    <name type="scientific">Elysia crispata</name>
    <name type="common">lettuce slug</name>
    <dbReference type="NCBI Taxonomy" id="231223"/>
    <lineage>
        <taxon>Eukaryota</taxon>
        <taxon>Metazoa</taxon>
        <taxon>Spiralia</taxon>
        <taxon>Lophotrochozoa</taxon>
        <taxon>Mollusca</taxon>
        <taxon>Gastropoda</taxon>
        <taxon>Heterobranchia</taxon>
        <taxon>Euthyneura</taxon>
        <taxon>Panpulmonata</taxon>
        <taxon>Sacoglossa</taxon>
        <taxon>Placobranchoidea</taxon>
        <taxon>Plakobranchidae</taxon>
        <taxon>Elysia</taxon>
    </lineage>
</organism>
<gene>
    <name evidence="3" type="ORF">RRG08_053701</name>
</gene>
<feature type="transmembrane region" description="Helical" evidence="2">
    <location>
        <begin position="20"/>
        <end position="45"/>
    </location>
</feature>
<dbReference type="EMBL" id="JAWDGP010003460">
    <property type="protein sequence ID" value="KAK3774161.1"/>
    <property type="molecule type" value="Genomic_DNA"/>
</dbReference>
<sequence length="326" mass="35035">MRTCDSPVVDDQAERDDDSMIIIVIIAGAAAVVIIALIAVLLVVFCARKRTGRKSAEAKASTESRDKNRINEPDLIPLDTASIIDSLQSSTNLSAGSRQHDARAPRPAMSPAGDLPHGYPPPDYLIPLDTASIIDSLQSSTNVSAGSRQHDAQTLRPAMSPARDLPHEYPPPDYLIPLDTQAFVDSLHGPNNTSPGSGPQHAMPRVRHIPHVAANENLPDDYLIPLPTPTNGDSSFAFPGISAGSRQLERSYGVSTLSSTVRAPYYPPSETDHYDTLDDVEYHVTSSQGHREPPNIYSRVRAGVSFTGHPEPSGPYRNMPGPSGAN</sequence>
<comment type="caution">
    <text evidence="3">The sequence shown here is derived from an EMBL/GenBank/DDBJ whole genome shotgun (WGS) entry which is preliminary data.</text>
</comment>
<keyword evidence="2" id="KW-0812">Transmembrane</keyword>
<evidence type="ECO:0000256" key="1">
    <source>
        <dbReference type="SAM" id="MobiDB-lite"/>
    </source>
</evidence>